<gene>
    <name evidence="1" type="ORF">HLH48_08985</name>
</gene>
<dbReference type="RefSeq" id="WP_182997156.1">
    <property type="nucleotide sequence ID" value="NZ_JABEQJ010000009.1"/>
</dbReference>
<reference evidence="1 2" key="1">
    <citation type="submission" date="2020-04" db="EMBL/GenBank/DDBJ databases">
        <title>Description of novel Gluconacetobacter.</title>
        <authorList>
            <person name="Sombolestani A."/>
        </authorList>
    </citation>
    <scope>NUCLEOTIDE SEQUENCE [LARGE SCALE GENOMIC DNA]</scope>
    <source>
        <strain evidence="1 2">LMG 19747</strain>
    </source>
</reference>
<evidence type="ECO:0000313" key="1">
    <source>
        <dbReference type="EMBL" id="MBB2160308.1"/>
    </source>
</evidence>
<evidence type="ECO:0000313" key="2">
    <source>
        <dbReference type="Proteomes" id="UP000589085"/>
    </source>
</evidence>
<protein>
    <submittedName>
        <fullName evidence="1">Uncharacterized protein</fullName>
    </submittedName>
</protein>
<dbReference type="Proteomes" id="UP000589085">
    <property type="component" value="Unassembled WGS sequence"/>
</dbReference>
<organism evidence="1 2">
    <name type="scientific">Gluconacetobacter sacchari</name>
    <dbReference type="NCBI Taxonomy" id="92759"/>
    <lineage>
        <taxon>Bacteria</taxon>
        <taxon>Pseudomonadati</taxon>
        <taxon>Pseudomonadota</taxon>
        <taxon>Alphaproteobacteria</taxon>
        <taxon>Acetobacterales</taxon>
        <taxon>Acetobacteraceae</taxon>
        <taxon>Gluconacetobacter</taxon>
    </lineage>
</organism>
<sequence>MMFLAQTRDDSSLIYNGKFLSIDANIKKIFRISDGKIPFHKRHPLDPNEAEIDKWLKIFPHSIPVENDVSVYQIFAAHPPMDFITISSGSGYEAGLFGHRTHFVSPRNWTHEDGGFSHFVKILYEYWHVAFWDHILFGSKISSLPPGSWITARAIRRECAFIPDRLRRTINFEWSPR</sequence>
<dbReference type="AlphaFoldDB" id="A0A7W4ICE6"/>
<comment type="caution">
    <text evidence="1">The sequence shown here is derived from an EMBL/GenBank/DDBJ whole genome shotgun (WGS) entry which is preliminary data.</text>
</comment>
<proteinExistence type="predicted"/>
<accession>A0A7W4ICE6</accession>
<name>A0A7W4ICE6_9PROT</name>
<dbReference type="EMBL" id="JABEQJ010000009">
    <property type="protein sequence ID" value="MBB2160308.1"/>
    <property type="molecule type" value="Genomic_DNA"/>
</dbReference>